<reference evidence="2 3" key="1">
    <citation type="journal article" date="2022" name="Int. J. Syst. Evol. Microbiol.">
        <title>Neobacillus kokaensis sp. nov., isolated from soil.</title>
        <authorList>
            <person name="Yuki K."/>
            <person name="Matsubara H."/>
            <person name="Yamaguchi S."/>
        </authorList>
    </citation>
    <scope>NUCLEOTIDE SEQUENCE [LARGE SCALE GENOMIC DNA]</scope>
    <source>
        <strain evidence="2 3">LOB 377</strain>
    </source>
</reference>
<evidence type="ECO:0000259" key="1">
    <source>
        <dbReference type="Pfam" id="PF02036"/>
    </source>
</evidence>
<organism evidence="2 3">
    <name type="scientific">Neobacillus kokaensis</name>
    <dbReference type="NCBI Taxonomy" id="2759023"/>
    <lineage>
        <taxon>Bacteria</taxon>
        <taxon>Bacillati</taxon>
        <taxon>Bacillota</taxon>
        <taxon>Bacilli</taxon>
        <taxon>Bacillales</taxon>
        <taxon>Bacillaceae</taxon>
        <taxon>Neobacillus</taxon>
    </lineage>
</organism>
<feature type="domain" description="SCP2" evidence="1">
    <location>
        <begin position="27"/>
        <end position="94"/>
    </location>
</feature>
<dbReference type="InterPro" id="IPR003033">
    <property type="entry name" value="SCP2_sterol-bd_dom"/>
</dbReference>
<protein>
    <recommendedName>
        <fullName evidence="1">SCP2 domain-containing protein</fullName>
    </recommendedName>
</protein>
<dbReference type="Pfam" id="PF02036">
    <property type="entry name" value="SCP2"/>
    <property type="match status" value="1"/>
</dbReference>
<dbReference type="Proteomes" id="UP000637074">
    <property type="component" value="Unassembled WGS sequence"/>
</dbReference>
<dbReference type="RefSeq" id="WP_191270645.1">
    <property type="nucleotide sequence ID" value="NZ_BNDS01000003.1"/>
</dbReference>
<evidence type="ECO:0000313" key="2">
    <source>
        <dbReference type="EMBL" id="GHH97624.1"/>
    </source>
</evidence>
<dbReference type="InterPro" id="IPR036527">
    <property type="entry name" value="SCP2_sterol-bd_dom_sf"/>
</dbReference>
<dbReference type="SUPFAM" id="SSF55718">
    <property type="entry name" value="SCP-like"/>
    <property type="match status" value="1"/>
</dbReference>
<dbReference type="EMBL" id="BNDS01000003">
    <property type="protein sequence ID" value="GHH97624.1"/>
    <property type="molecule type" value="Genomic_DNA"/>
</dbReference>
<accession>A0ABQ3N0K2</accession>
<keyword evidence="3" id="KW-1185">Reference proteome</keyword>
<comment type="caution">
    <text evidence="2">The sequence shown here is derived from an EMBL/GenBank/DDBJ whole genome shotgun (WGS) entry which is preliminary data.</text>
</comment>
<sequence length="117" mass="13196">MIEVILDFVHALKNQAHILPLIKHADLQVNIEANGIGAIMVFYNGEISVQAAEKEQLARYKITGSQDAIKLLLEGKEKLRELEQSGSLKVNTPLRTSLLLESLFYLTKPDHYLEKII</sequence>
<evidence type="ECO:0000313" key="3">
    <source>
        <dbReference type="Proteomes" id="UP000637074"/>
    </source>
</evidence>
<proteinExistence type="predicted"/>
<gene>
    <name evidence="2" type="ORF">AM1BK_11670</name>
</gene>
<name>A0ABQ3N0K2_9BACI</name>